<evidence type="ECO:0000313" key="1">
    <source>
        <dbReference type="EMBL" id="GGK02718.1"/>
    </source>
</evidence>
<evidence type="ECO:0008006" key="3">
    <source>
        <dbReference type="Google" id="ProtNLM"/>
    </source>
</evidence>
<gene>
    <name evidence="1" type="ORF">GCM10009304_30670</name>
</gene>
<sequence length="600" mass="66375">MSIVLQRLISRGLNQPDADINFKSLGTLIRGPSDTGKSYIRDCLWYLLGGDKVPKEIPQSKGYDSLLLQLRVFGGDVYTIKRSLFGGAAEIYAEEIECIKTGEPLPDDIGQLLVGLSGAKEKLLLRSAAKRGPMTGGDLRHWSLLSQPAMISEAPTTGAPTEQTQRKAAFSVFLTGQDDSSVVLAQSKDEKIKIKALIAAIEKDLERVNSEIPEGKTKVEIQDALTKVDETLDILSTEQIERSSQLREIRNSLSTTLKELSDTEKKLNQSKLMASRFNLLDDKYTSDLERLRSVGDGIAVFETLEDQPCLLCGTPIEKQIDISLLAKDATQKQRVAMNAEARKIESLRIGLLDALSKEEHSILTFTSEVARLTNSLDKITVNEKNAIRLSAAEFSADPKKLAEVRTEYAAQVKLFDELDRLKSEHSRISGLIPEKKQKPIKRQTDADSVKVGELTQEILHSWGFKQIKTVELDASECDIKLDGRSRLTYGAGKRAIFLSAMTIALMQHAMSSNYPHLGLVVLDSPIKSYSDPENKSDVTTSPVIVRESFYDWLSKWQGPGQIIVLENEPILTSTANQLLPIEFSGSTFEGRAGFYPGIKS</sequence>
<dbReference type="EMBL" id="BMPO01000007">
    <property type="protein sequence ID" value="GGK02718.1"/>
    <property type="molecule type" value="Genomic_DNA"/>
</dbReference>
<keyword evidence="2" id="KW-1185">Reference proteome</keyword>
<proteinExistence type="predicted"/>
<name>A0A917UZX3_9PSED</name>
<protein>
    <recommendedName>
        <fullName evidence="3">AAA domain-containing protein</fullName>
    </recommendedName>
</protein>
<accession>A0A917UZX3</accession>
<evidence type="ECO:0000313" key="2">
    <source>
        <dbReference type="Proteomes" id="UP000635983"/>
    </source>
</evidence>
<reference evidence="1" key="2">
    <citation type="submission" date="2020-09" db="EMBL/GenBank/DDBJ databases">
        <authorList>
            <person name="Sun Q."/>
            <person name="Ohkuma M."/>
        </authorList>
    </citation>
    <scope>NUCLEOTIDE SEQUENCE</scope>
    <source>
        <strain evidence="1">JCM 30078</strain>
    </source>
</reference>
<dbReference type="AlphaFoldDB" id="A0A917UZX3"/>
<comment type="caution">
    <text evidence="1">The sequence shown here is derived from an EMBL/GenBank/DDBJ whole genome shotgun (WGS) entry which is preliminary data.</text>
</comment>
<dbReference type="InterPro" id="IPR027417">
    <property type="entry name" value="P-loop_NTPase"/>
</dbReference>
<organism evidence="1 2">
    <name type="scientific">Pseudomonas matsuisoli</name>
    <dbReference type="NCBI Taxonomy" id="1515666"/>
    <lineage>
        <taxon>Bacteria</taxon>
        <taxon>Pseudomonadati</taxon>
        <taxon>Pseudomonadota</taxon>
        <taxon>Gammaproteobacteria</taxon>
        <taxon>Pseudomonadales</taxon>
        <taxon>Pseudomonadaceae</taxon>
        <taxon>Pseudomonas</taxon>
    </lineage>
</organism>
<reference evidence="1" key="1">
    <citation type="journal article" date="2014" name="Int. J. Syst. Evol. Microbiol.">
        <title>Complete genome sequence of Corynebacterium casei LMG S-19264T (=DSM 44701T), isolated from a smear-ripened cheese.</title>
        <authorList>
            <consortium name="US DOE Joint Genome Institute (JGI-PGF)"/>
            <person name="Walter F."/>
            <person name="Albersmeier A."/>
            <person name="Kalinowski J."/>
            <person name="Ruckert C."/>
        </authorList>
    </citation>
    <scope>NUCLEOTIDE SEQUENCE</scope>
    <source>
        <strain evidence="1">JCM 30078</strain>
    </source>
</reference>
<dbReference type="RefSeq" id="WP_188984177.1">
    <property type="nucleotide sequence ID" value="NZ_BMPO01000007.1"/>
</dbReference>
<dbReference type="Gene3D" id="3.40.50.300">
    <property type="entry name" value="P-loop containing nucleotide triphosphate hydrolases"/>
    <property type="match status" value="1"/>
</dbReference>
<dbReference type="Proteomes" id="UP000635983">
    <property type="component" value="Unassembled WGS sequence"/>
</dbReference>